<name>A0AAW0EJJ2_9AGAR</name>
<protein>
    <submittedName>
        <fullName evidence="2">Uncharacterized protein</fullName>
    </submittedName>
</protein>
<evidence type="ECO:0000313" key="3">
    <source>
        <dbReference type="Proteomes" id="UP001362999"/>
    </source>
</evidence>
<feature type="region of interest" description="Disordered" evidence="1">
    <location>
        <begin position="141"/>
        <end position="163"/>
    </location>
</feature>
<feature type="compositionally biased region" description="Polar residues" evidence="1">
    <location>
        <begin position="142"/>
        <end position="156"/>
    </location>
</feature>
<evidence type="ECO:0000256" key="1">
    <source>
        <dbReference type="SAM" id="MobiDB-lite"/>
    </source>
</evidence>
<dbReference type="Proteomes" id="UP001362999">
    <property type="component" value="Unassembled WGS sequence"/>
</dbReference>
<dbReference type="EMBL" id="JAWWNJ010000001">
    <property type="protein sequence ID" value="KAK7064975.1"/>
    <property type="molecule type" value="Genomic_DNA"/>
</dbReference>
<comment type="caution">
    <text evidence="2">The sequence shown here is derived from an EMBL/GenBank/DDBJ whole genome shotgun (WGS) entry which is preliminary data.</text>
</comment>
<evidence type="ECO:0000313" key="2">
    <source>
        <dbReference type="EMBL" id="KAK7064975.1"/>
    </source>
</evidence>
<proteinExistence type="predicted"/>
<gene>
    <name evidence="2" type="ORF">R3P38DRAFT_3340092</name>
</gene>
<feature type="compositionally biased region" description="Polar residues" evidence="1">
    <location>
        <begin position="194"/>
        <end position="205"/>
    </location>
</feature>
<feature type="region of interest" description="Disordered" evidence="1">
    <location>
        <begin position="183"/>
        <end position="205"/>
    </location>
</feature>
<keyword evidence="3" id="KW-1185">Reference proteome</keyword>
<reference evidence="2 3" key="1">
    <citation type="journal article" date="2024" name="J Genomics">
        <title>Draft genome sequencing and assembly of Favolaschia claudopus CIRM-BRFM 2984 isolated from oak limbs.</title>
        <authorList>
            <person name="Navarro D."/>
            <person name="Drula E."/>
            <person name="Chaduli D."/>
            <person name="Cazenave R."/>
            <person name="Ahrendt S."/>
            <person name="Wang J."/>
            <person name="Lipzen A."/>
            <person name="Daum C."/>
            <person name="Barry K."/>
            <person name="Grigoriev I.V."/>
            <person name="Favel A."/>
            <person name="Rosso M.N."/>
            <person name="Martin F."/>
        </authorList>
    </citation>
    <scope>NUCLEOTIDE SEQUENCE [LARGE SCALE GENOMIC DNA]</scope>
    <source>
        <strain evidence="2 3">CIRM-BRFM 2984</strain>
    </source>
</reference>
<accession>A0AAW0EJJ2</accession>
<sequence length="486" mass="53172">MFWFSSNSRAFCGKFGFGPTNLGGNGADTQIPPPRNLTRFGRNQIGGSSAARVDEKDTNLPYYHHHPLNLSPFAPQISLSLPSSPLFELASLTTTSIPLPHLVDIPLLNLLESSNSSSAASAPTIQATSTHWFQLAFGVGSQARSHPPSSTSQHTFPTPPTAQLYHPGIFVASKRREAARYNTLKKSGRRPPRSQAQSNAPSLFVSTLPPSSVTAHVLNVRVVCGTYDCQLGLSRWQANPTLGGSSVEFMNNSKLSALLPLPSPPRRVAAFTIDTIYDPGTASAAGRLTPPSTIQASSSRAVRVRLHRRRRLCRRRAAAQRLEYIDRRPASGTYAYCRQANRALQALTAAPLPSPTSTLSPFSSAAQRRANAALDASSIGFTNRLNLRSSDVDYTTFRPPLIDGHYMNLLPASGPYCKRRLHDVFTSAHRRLLYVSSSGERAVSITLITQHIVVRRATFAPDPFGRLGHRIHDVSKPRERRFCIYS</sequence>
<organism evidence="2 3">
    <name type="scientific">Favolaschia claudopus</name>
    <dbReference type="NCBI Taxonomy" id="2862362"/>
    <lineage>
        <taxon>Eukaryota</taxon>
        <taxon>Fungi</taxon>
        <taxon>Dikarya</taxon>
        <taxon>Basidiomycota</taxon>
        <taxon>Agaricomycotina</taxon>
        <taxon>Agaricomycetes</taxon>
        <taxon>Agaricomycetidae</taxon>
        <taxon>Agaricales</taxon>
        <taxon>Marasmiineae</taxon>
        <taxon>Mycenaceae</taxon>
        <taxon>Favolaschia</taxon>
    </lineage>
</organism>
<dbReference type="AlphaFoldDB" id="A0AAW0EJJ2"/>